<dbReference type="SUPFAM" id="SSF51445">
    <property type="entry name" value="(Trans)glycosidases"/>
    <property type="match status" value="1"/>
</dbReference>
<dbReference type="Pfam" id="PF01915">
    <property type="entry name" value="Glyco_hydro_3_C"/>
    <property type="match status" value="1"/>
</dbReference>
<evidence type="ECO:0000256" key="2">
    <source>
        <dbReference type="ARBA" id="ARBA00005336"/>
    </source>
</evidence>
<dbReference type="InterPro" id="IPR017853">
    <property type="entry name" value="GH"/>
</dbReference>
<dbReference type="SUPFAM" id="SSF52279">
    <property type="entry name" value="Beta-D-glucan exohydrolase, C-terminal domain"/>
    <property type="match status" value="1"/>
</dbReference>
<accession>A0ABV6DXL7</accession>
<keyword evidence="4 8" id="KW-0732">Signal</keyword>
<dbReference type="InterPro" id="IPR001764">
    <property type="entry name" value="Glyco_hydro_3_N"/>
</dbReference>
<proteinExistence type="inferred from homology"/>
<dbReference type="InterPro" id="IPR002772">
    <property type="entry name" value="Glyco_hydro_3_C"/>
</dbReference>
<dbReference type="PROSITE" id="PS00775">
    <property type="entry name" value="GLYCOSYL_HYDROL_F3"/>
    <property type="match status" value="1"/>
</dbReference>
<keyword evidence="6 7" id="KW-0326">Glycosidase</keyword>
<dbReference type="Pfam" id="PF00933">
    <property type="entry name" value="Glyco_hydro_3"/>
    <property type="match status" value="1"/>
</dbReference>
<evidence type="ECO:0000259" key="10">
    <source>
        <dbReference type="Pfam" id="PF01915"/>
    </source>
</evidence>
<evidence type="ECO:0000256" key="7">
    <source>
        <dbReference type="RuleBase" id="RU361161"/>
    </source>
</evidence>
<dbReference type="RefSeq" id="WP_378517149.1">
    <property type="nucleotide sequence ID" value="NZ_CBCSDI010000013.1"/>
</dbReference>
<protein>
    <recommendedName>
        <fullName evidence="3">beta-glucosidase</fullName>
        <ecNumber evidence="3">3.2.1.21</ecNumber>
    </recommendedName>
</protein>
<name>A0ABV6DXL7_9ACTN</name>
<evidence type="ECO:0000256" key="4">
    <source>
        <dbReference type="ARBA" id="ARBA00022729"/>
    </source>
</evidence>
<dbReference type="PANTHER" id="PTHR30620">
    <property type="entry name" value="PERIPLASMIC BETA-GLUCOSIDASE-RELATED"/>
    <property type="match status" value="1"/>
</dbReference>
<reference evidence="11 12" key="1">
    <citation type="submission" date="2024-09" db="EMBL/GenBank/DDBJ databases">
        <authorList>
            <person name="Sun Q."/>
            <person name="Mori K."/>
        </authorList>
    </citation>
    <scope>NUCLEOTIDE SEQUENCE [LARGE SCALE GENOMIC DNA]</scope>
    <source>
        <strain evidence="11 12">CCM 8654</strain>
    </source>
</reference>
<dbReference type="EC" id="3.2.1.21" evidence="3"/>
<evidence type="ECO:0000256" key="3">
    <source>
        <dbReference type="ARBA" id="ARBA00012744"/>
    </source>
</evidence>
<dbReference type="Proteomes" id="UP001589698">
    <property type="component" value="Unassembled WGS sequence"/>
</dbReference>
<organism evidence="11 12">
    <name type="scientific">Nocardioides zeicaulis</name>
    <dbReference type="NCBI Taxonomy" id="1776857"/>
    <lineage>
        <taxon>Bacteria</taxon>
        <taxon>Bacillati</taxon>
        <taxon>Actinomycetota</taxon>
        <taxon>Actinomycetes</taxon>
        <taxon>Propionibacteriales</taxon>
        <taxon>Nocardioidaceae</taxon>
        <taxon>Nocardioides</taxon>
    </lineage>
</organism>
<evidence type="ECO:0000256" key="6">
    <source>
        <dbReference type="ARBA" id="ARBA00023295"/>
    </source>
</evidence>
<dbReference type="InterPro" id="IPR036881">
    <property type="entry name" value="Glyco_hydro_3_C_sf"/>
</dbReference>
<gene>
    <name evidence="11" type="ORF">ACFFJG_03120</name>
</gene>
<dbReference type="PANTHER" id="PTHR30620:SF16">
    <property type="entry name" value="LYSOSOMAL BETA GLUCOSIDASE"/>
    <property type="match status" value="1"/>
</dbReference>
<dbReference type="InterPro" id="IPR019800">
    <property type="entry name" value="Glyco_hydro_3_AS"/>
</dbReference>
<dbReference type="InterPro" id="IPR051915">
    <property type="entry name" value="Cellulose_Degrad_GH3"/>
</dbReference>
<comment type="similarity">
    <text evidence="2 7">Belongs to the glycosyl hydrolase 3 family.</text>
</comment>
<keyword evidence="5 7" id="KW-0378">Hydrolase</keyword>
<dbReference type="Gene3D" id="3.40.50.1700">
    <property type="entry name" value="Glycoside hydrolase family 3 C-terminal domain"/>
    <property type="match status" value="1"/>
</dbReference>
<keyword evidence="12" id="KW-1185">Reference proteome</keyword>
<dbReference type="EMBL" id="JBHLXH010000001">
    <property type="protein sequence ID" value="MFC0221462.1"/>
    <property type="molecule type" value="Genomic_DNA"/>
</dbReference>
<evidence type="ECO:0000256" key="8">
    <source>
        <dbReference type="SAM" id="SignalP"/>
    </source>
</evidence>
<feature type="domain" description="Glycoside hydrolase family 3 C-terminal" evidence="10">
    <location>
        <begin position="460"/>
        <end position="675"/>
    </location>
</feature>
<comment type="catalytic activity">
    <reaction evidence="1">
        <text>Hydrolysis of terminal, non-reducing beta-D-glucosyl residues with release of beta-D-glucose.</text>
        <dbReference type="EC" id="3.2.1.21"/>
    </reaction>
</comment>
<evidence type="ECO:0000259" key="9">
    <source>
        <dbReference type="Pfam" id="PF00933"/>
    </source>
</evidence>
<feature type="chain" id="PRO_5045769332" description="beta-glucosidase" evidence="8">
    <location>
        <begin position="40"/>
        <end position="679"/>
    </location>
</feature>
<evidence type="ECO:0000313" key="11">
    <source>
        <dbReference type="EMBL" id="MFC0221462.1"/>
    </source>
</evidence>
<comment type="caution">
    <text evidence="11">The sequence shown here is derived from an EMBL/GenBank/DDBJ whole genome shotgun (WGS) entry which is preliminary data.</text>
</comment>
<evidence type="ECO:0000256" key="5">
    <source>
        <dbReference type="ARBA" id="ARBA00022801"/>
    </source>
</evidence>
<sequence>MPSDHPSATPSRRPRRRLRPVTGLLAAAVLGASSLAVTAPSGATDDGAASTAQAPAAAAYRNPRLPVARRVADLLGRMTLAEKIGQMAQAERVDIDADTSLITTYGLGSVLSGGGSTPTPNTAEAWADMVDRYQQAALATRLGIPLLYGVDSVHGHGNLVGATIFPHNIGLGATRDPRLVERIGAITAEETRASGPQWAFAPCLCVARDDRWGRTYESFGEDPDLVTSMTTAIRGLQGRPGQLDDPTHVLASAKHFAGDGLTTYDESAAGTGAYPIDQGVTQVDHETFDELALAPYWPAVRKYDVGSVMPSFSSVDWTEDGLGNPTKMHANAELITGVLKGELRFDGIVISDWRAIRQLPGTYRDQVRASVLAGVDMFMEPIQAPNNPTGWDEFIPTLTDLVDSGEVPVSRIDDAVTRILTKKFELGLFEHPFTDRRHLDDIGSAQHRRVARTAVAESQVLLKNERRAVPLARRHPVYVAGAKADSIGDQAGGWTVTWQGGSTNEIPGNTILDGVRGEATRVTWSPDGSKPVPQGASAVVVVGETPYAEGFGDVGGPQWAYDPADNNVPRPAQTMELSTSDQDLVRSVCAKVETCVVVLLSGRPVVIDPSLLSSIDALQAAWLPGSQGEGVTDVLFGRKPYTGRLPVSWPRSVAQEPINVGDADYDPLFPYGWGLRARR</sequence>
<evidence type="ECO:0000256" key="1">
    <source>
        <dbReference type="ARBA" id="ARBA00000448"/>
    </source>
</evidence>
<dbReference type="InterPro" id="IPR036962">
    <property type="entry name" value="Glyco_hydro_3_N_sf"/>
</dbReference>
<feature type="domain" description="Glycoside hydrolase family 3 N-terminal" evidence="9">
    <location>
        <begin position="79"/>
        <end position="421"/>
    </location>
</feature>
<feature type="signal peptide" evidence="8">
    <location>
        <begin position="1"/>
        <end position="39"/>
    </location>
</feature>
<dbReference type="PRINTS" id="PR00133">
    <property type="entry name" value="GLHYDRLASE3"/>
</dbReference>
<dbReference type="Gene3D" id="3.20.20.300">
    <property type="entry name" value="Glycoside hydrolase, family 3, N-terminal domain"/>
    <property type="match status" value="1"/>
</dbReference>
<evidence type="ECO:0000313" key="12">
    <source>
        <dbReference type="Proteomes" id="UP001589698"/>
    </source>
</evidence>
<dbReference type="GO" id="GO:0016798">
    <property type="term" value="F:hydrolase activity, acting on glycosyl bonds"/>
    <property type="evidence" value="ECO:0007669"/>
    <property type="project" value="UniProtKB-KW"/>
</dbReference>